<keyword evidence="7" id="KW-0829">Tyrosine-protein kinase</keyword>
<dbReference type="InterPro" id="IPR005702">
    <property type="entry name" value="Wzc-like_C"/>
</dbReference>
<feature type="domain" description="AAA" evidence="9">
    <location>
        <begin position="46"/>
        <end position="193"/>
    </location>
</feature>
<keyword evidence="5" id="KW-0418">Kinase</keyword>
<dbReference type="GO" id="GO:0005886">
    <property type="term" value="C:plasma membrane"/>
    <property type="evidence" value="ECO:0007669"/>
    <property type="project" value="UniProtKB-ARBA"/>
</dbReference>
<evidence type="ECO:0000256" key="6">
    <source>
        <dbReference type="ARBA" id="ARBA00022840"/>
    </source>
</evidence>
<dbReference type="InterPro" id="IPR025669">
    <property type="entry name" value="AAA_dom"/>
</dbReference>
<name>K1RRH4_9ZZZZ</name>
<dbReference type="InterPro" id="IPR027417">
    <property type="entry name" value="P-loop_NTPase"/>
</dbReference>
<evidence type="ECO:0000313" key="10">
    <source>
        <dbReference type="EMBL" id="EKC46144.1"/>
    </source>
</evidence>
<dbReference type="PANTHER" id="PTHR32309">
    <property type="entry name" value="TYROSINE-PROTEIN KINASE"/>
    <property type="match status" value="1"/>
</dbReference>
<dbReference type="CDD" id="cd05387">
    <property type="entry name" value="BY-kinase"/>
    <property type="match status" value="1"/>
</dbReference>
<reference evidence="10" key="1">
    <citation type="journal article" date="2013" name="Environ. Microbiol.">
        <title>Microbiota from the distal guts of lean and obese adolescents exhibit partial functional redundancy besides clear differences in community structure.</title>
        <authorList>
            <person name="Ferrer M."/>
            <person name="Ruiz A."/>
            <person name="Lanza F."/>
            <person name="Haange S.B."/>
            <person name="Oberbach A."/>
            <person name="Till H."/>
            <person name="Bargiela R."/>
            <person name="Campoy C."/>
            <person name="Segura M.T."/>
            <person name="Richter M."/>
            <person name="von Bergen M."/>
            <person name="Seifert J."/>
            <person name="Suarez A."/>
        </authorList>
    </citation>
    <scope>NUCLEOTIDE SEQUENCE</scope>
</reference>
<keyword evidence="6" id="KW-0067">ATP-binding</keyword>
<dbReference type="Gene3D" id="3.40.50.300">
    <property type="entry name" value="P-loop containing nucleotide triphosphate hydrolases"/>
    <property type="match status" value="1"/>
</dbReference>
<evidence type="ECO:0000256" key="3">
    <source>
        <dbReference type="ARBA" id="ARBA00022679"/>
    </source>
</evidence>
<dbReference type="FunFam" id="3.40.50.300:FF:000527">
    <property type="entry name" value="Tyrosine-protein kinase etk"/>
    <property type="match status" value="1"/>
</dbReference>
<dbReference type="AlphaFoldDB" id="K1RRH4"/>
<keyword evidence="3 10" id="KW-0808">Transferase</keyword>
<comment type="catalytic activity">
    <reaction evidence="8">
        <text>L-tyrosyl-[protein] + ATP = O-phospho-L-tyrosyl-[protein] + ADP + H(+)</text>
        <dbReference type="Rhea" id="RHEA:10596"/>
        <dbReference type="Rhea" id="RHEA-COMP:10136"/>
        <dbReference type="Rhea" id="RHEA-COMP:20101"/>
        <dbReference type="ChEBI" id="CHEBI:15378"/>
        <dbReference type="ChEBI" id="CHEBI:30616"/>
        <dbReference type="ChEBI" id="CHEBI:46858"/>
        <dbReference type="ChEBI" id="CHEBI:61978"/>
        <dbReference type="ChEBI" id="CHEBI:456216"/>
        <dbReference type="EC" id="2.7.10.2"/>
    </reaction>
</comment>
<comment type="caution">
    <text evidence="10">The sequence shown here is derived from an EMBL/GenBank/DDBJ whole genome shotgun (WGS) entry which is preliminary data.</text>
</comment>
<sequence>MKSTDLIINVNPKSIFSESIKTIRTNLAFSAIGNEMKVLLATSPAAGDGKSFISANLAVAYAQEGKKVLMIDCDLRRGRQHEIFEVMNLTSGGYSNLILNYKEDVNLGKYIMKTSNANVDLLPTGPTPPNPIELLASENNQKLLNELRKLYDIIILDCPPVIGLSDTMIMTKFSDANIIVVSNKKTKIESLDRAKKIFAQANAKITGVVINKASVKGSSYYSYYSDEYYRDTDSKKKRKR</sequence>
<evidence type="ECO:0000256" key="8">
    <source>
        <dbReference type="ARBA" id="ARBA00051245"/>
    </source>
</evidence>
<dbReference type="InterPro" id="IPR050445">
    <property type="entry name" value="Bact_polysacc_biosynth/exp"/>
</dbReference>
<evidence type="ECO:0000256" key="5">
    <source>
        <dbReference type="ARBA" id="ARBA00022777"/>
    </source>
</evidence>
<dbReference type="GO" id="GO:0005524">
    <property type="term" value="F:ATP binding"/>
    <property type="evidence" value="ECO:0007669"/>
    <property type="project" value="UniProtKB-KW"/>
</dbReference>
<dbReference type="Pfam" id="PF13614">
    <property type="entry name" value="AAA_31"/>
    <property type="match status" value="1"/>
</dbReference>
<protein>
    <recommendedName>
        <fullName evidence="2">non-specific protein-tyrosine kinase</fullName>
        <ecNumber evidence="2">2.7.10.2</ecNumber>
    </recommendedName>
</protein>
<comment type="similarity">
    <text evidence="1">Belongs to the CpsD/CapB family.</text>
</comment>
<evidence type="ECO:0000256" key="2">
    <source>
        <dbReference type="ARBA" id="ARBA00011903"/>
    </source>
</evidence>
<dbReference type="SUPFAM" id="SSF52540">
    <property type="entry name" value="P-loop containing nucleoside triphosphate hydrolases"/>
    <property type="match status" value="1"/>
</dbReference>
<keyword evidence="4" id="KW-0547">Nucleotide-binding</keyword>
<dbReference type="EMBL" id="AJWZ01011204">
    <property type="protein sequence ID" value="EKC46144.1"/>
    <property type="molecule type" value="Genomic_DNA"/>
</dbReference>
<evidence type="ECO:0000256" key="7">
    <source>
        <dbReference type="ARBA" id="ARBA00023137"/>
    </source>
</evidence>
<dbReference type="PANTHER" id="PTHR32309:SF13">
    <property type="entry name" value="FERRIC ENTEROBACTIN TRANSPORT PROTEIN FEPE"/>
    <property type="match status" value="1"/>
</dbReference>
<evidence type="ECO:0000259" key="9">
    <source>
        <dbReference type="Pfam" id="PF13614"/>
    </source>
</evidence>
<evidence type="ECO:0000256" key="4">
    <source>
        <dbReference type="ARBA" id="ARBA00022741"/>
    </source>
</evidence>
<dbReference type="GO" id="GO:0004715">
    <property type="term" value="F:non-membrane spanning protein tyrosine kinase activity"/>
    <property type="evidence" value="ECO:0007669"/>
    <property type="project" value="UniProtKB-EC"/>
</dbReference>
<dbReference type="GO" id="GO:0042802">
    <property type="term" value="F:identical protein binding"/>
    <property type="evidence" value="ECO:0007669"/>
    <property type="project" value="UniProtKB-ARBA"/>
</dbReference>
<gene>
    <name evidence="10" type="ORF">OBE_16454</name>
</gene>
<proteinExistence type="inferred from homology"/>
<organism evidence="10">
    <name type="scientific">human gut metagenome</name>
    <dbReference type="NCBI Taxonomy" id="408170"/>
    <lineage>
        <taxon>unclassified sequences</taxon>
        <taxon>metagenomes</taxon>
        <taxon>organismal metagenomes</taxon>
    </lineage>
</organism>
<evidence type="ECO:0000256" key="1">
    <source>
        <dbReference type="ARBA" id="ARBA00007316"/>
    </source>
</evidence>
<dbReference type="NCBIfam" id="TIGR01007">
    <property type="entry name" value="eps_fam"/>
    <property type="match status" value="1"/>
</dbReference>
<dbReference type="EC" id="2.7.10.2" evidence="2"/>
<accession>K1RRH4</accession>